<dbReference type="Proteomes" id="UP000789901">
    <property type="component" value="Unassembled WGS sequence"/>
</dbReference>
<protein>
    <submittedName>
        <fullName evidence="1">35081_t:CDS:1</fullName>
    </submittedName>
</protein>
<comment type="caution">
    <text evidence="1">The sequence shown here is derived from an EMBL/GenBank/DDBJ whole genome shotgun (WGS) entry which is preliminary data.</text>
</comment>
<proteinExistence type="predicted"/>
<accession>A0ABN7VND7</accession>
<feature type="non-terminal residue" evidence="1">
    <location>
        <position position="1"/>
    </location>
</feature>
<gene>
    <name evidence="1" type="ORF">GMARGA_LOCUS20730</name>
</gene>
<keyword evidence="2" id="KW-1185">Reference proteome</keyword>
<sequence length="43" mass="4855">QILSSDYTAGFGQLSDYAGEELLGDYVLYWESDCGYKKKKNQA</sequence>
<evidence type="ECO:0000313" key="2">
    <source>
        <dbReference type="Proteomes" id="UP000789901"/>
    </source>
</evidence>
<reference evidence="1 2" key="1">
    <citation type="submission" date="2021-06" db="EMBL/GenBank/DDBJ databases">
        <authorList>
            <person name="Kallberg Y."/>
            <person name="Tangrot J."/>
            <person name="Rosling A."/>
        </authorList>
    </citation>
    <scope>NUCLEOTIDE SEQUENCE [LARGE SCALE GENOMIC DNA]</scope>
    <source>
        <strain evidence="1 2">120-4 pot B 10/14</strain>
    </source>
</reference>
<organism evidence="1 2">
    <name type="scientific">Gigaspora margarita</name>
    <dbReference type="NCBI Taxonomy" id="4874"/>
    <lineage>
        <taxon>Eukaryota</taxon>
        <taxon>Fungi</taxon>
        <taxon>Fungi incertae sedis</taxon>
        <taxon>Mucoromycota</taxon>
        <taxon>Glomeromycotina</taxon>
        <taxon>Glomeromycetes</taxon>
        <taxon>Diversisporales</taxon>
        <taxon>Gigasporaceae</taxon>
        <taxon>Gigaspora</taxon>
    </lineage>
</organism>
<evidence type="ECO:0000313" key="1">
    <source>
        <dbReference type="EMBL" id="CAG8787763.1"/>
    </source>
</evidence>
<name>A0ABN7VND7_GIGMA</name>
<dbReference type="EMBL" id="CAJVQB010018478">
    <property type="protein sequence ID" value="CAG8787763.1"/>
    <property type="molecule type" value="Genomic_DNA"/>
</dbReference>